<reference evidence="7" key="1">
    <citation type="submission" date="2023-02" db="EMBL/GenBank/DDBJ databases">
        <title>Polaribacter ponticola sp. nov., isolated from seawater.</title>
        <authorList>
            <person name="Baek J.H."/>
            <person name="Kim J.M."/>
            <person name="Choi D.G."/>
            <person name="Jeon C.O."/>
        </authorList>
    </citation>
    <scope>NUCLEOTIDE SEQUENCE</scope>
    <source>
        <strain evidence="7">MSW5</strain>
    </source>
</reference>
<keyword evidence="3" id="KW-0731">Sigma factor</keyword>
<dbReference type="NCBIfam" id="NF008888">
    <property type="entry name" value="PRK11922.1"/>
    <property type="match status" value="1"/>
</dbReference>
<evidence type="ECO:0000256" key="3">
    <source>
        <dbReference type="ARBA" id="ARBA00023082"/>
    </source>
</evidence>
<feature type="domain" description="RNA polymerase sigma factor 70 region 4 type 2" evidence="6">
    <location>
        <begin position="139"/>
        <end position="191"/>
    </location>
</feature>
<comment type="similarity">
    <text evidence="1">Belongs to the sigma-70 factor family. ECF subfamily.</text>
</comment>
<proteinExistence type="inferred from homology"/>
<gene>
    <name evidence="7" type="ORF">N5A56_008510</name>
</gene>
<dbReference type="InterPro" id="IPR013249">
    <property type="entry name" value="RNA_pol_sigma70_r4_t2"/>
</dbReference>
<dbReference type="PANTHER" id="PTHR43133">
    <property type="entry name" value="RNA POLYMERASE ECF-TYPE SIGMA FACTO"/>
    <property type="match status" value="1"/>
</dbReference>
<dbReference type="InterPro" id="IPR036388">
    <property type="entry name" value="WH-like_DNA-bd_sf"/>
</dbReference>
<dbReference type="RefSeq" id="WP_265725070.1">
    <property type="nucleotide sequence ID" value="NZ_JAOSLC020000003.1"/>
</dbReference>
<evidence type="ECO:0000259" key="5">
    <source>
        <dbReference type="Pfam" id="PF04542"/>
    </source>
</evidence>
<evidence type="ECO:0000256" key="2">
    <source>
        <dbReference type="ARBA" id="ARBA00023015"/>
    </source>
</evidence>
<keyword evidence="4" id="KW-0804">Transcription</keyword>
<keyword evidence="2" id="KW-0805">Transcription regulation</keyword>
<evidence type="ECO:0000259" key="6">
    <source>
        <dbReference type="Pfam" id="PF08281"/>
    </source>
</evidence>
<dbReference type="SUPFAM" id="SSF88659">
    <property type="entry name" value="Sigma3 and sigma4 domains of RNA polymerase sigma factors"/>
    <property type="match status" value="1"/>
</dbReference>
<dbReference type="NCBIfam" id="TIGR02937">
    <property type="entry name" value="sigma70-ECF"/>
    <property type="match status" value="1"/>
</dbReference>
<evidence type="ECO:0000313" key="7">
    <source>
        <dbReference type="EMBL" id="MDD7914452.1"/>
    </source>
</evidence>
<dbReference type="PANTHER" id="PTHR43133:SF51">
    <property type="entry name" value="RNA POLYMERASE SIGMA FACTOR"/>
    <property type="match status" value="1"/>
</dbReference>
<name>A0ABT5S8M4_9FLAO</name>
<sequence length="223" mass="26481">MEAVNINDFNNHKIKENEVIKRILSGEKELYEILVRRNNQKLYRVIRSYIKDDTEIEDIMQDSYIKAFTKLYQFKLESSFSTWLIRIGINESLARLKEKGKLYHLNEQSDNLRSNTILEIPDNRQLNPQDKMVRNETKQILENAIDSLDIKYKSVYIMKEVEEMSLKEIAIALDLTVANVKVRLHRSKEMLKEKLYEVTNNSNVFEFGFSRCDRITEYVMKSI</sequence>
<dbReference type="InterPro" id="IPR014284">
    <property type="entry name" value="RNA_pol_sigma-70_dom"/>
</dbReference>
<dbReference type="InterPro" id="IPR039425">
    <property type="entry name" value="RNA_pol_sigma-70-like"/>
</dbReference>
<dbReference type="Pfam" id="PF04542">
    <property type="entry name" value="Sigma70_r2"/>
    <property type="match status" value="1"/>
</dbReference>
<evidence type="ECO:0000256" key="1">
    <source>
        <dbReference type="ARBA" id="ARBA00010641"/>
    </source>
</evidence>
<evidence type="ECO:0000313" key="8">
    <source>
        <dbReference type="Proteomes" id="UP001151478"/>
    </source>
</evidence>
<dbReference type="InterPro" id="IPR007627">
    <property type="entry name" value="RNA_pol_sigma70_r2"/>
</dbReference>
<dbReference type="Gene3D" id="1.10.10.10">
    <property type="entry name" value="Winged helix-like DNA-binding domain superfamily/Winged helix DNA-binding domain"/>
    <property type="match status" value="1"/>
</dbReference>
<dbReference type="EMBL" id="JAOSLC020000003">
    <property type="protein sequence ID" value="MDD7914452.1"/>
    <property type="molecule type" value="Genomic_DNA"/>
</dbReference>
<organism evidence="7 8">
    <name type="scientific">Polaribacter ponticola</name>
    <dbReference type="NCBI Taxonomy" id="2978475"/>
    <lineage>
        <taxon>Bacteria</taxon>
        <taxon>Pseudomonadati</taxon>
        <taxon>Bacteroidota</taxon>
        <taxon>Flavobacteriia</taxon>
        <taxon>Flavobacteriales</taxon>
        <taxon>Flavobacteriaceae</taxon>
    </lineage>
</organism>
<evidence type="ECO:0000256" key="4">
    <source>
        <dbReference type="ARBA" id="ARBA00023163"/>
    </source>
</evidence>
<protein>
    <submittedName>
        <fullName evidence="7">RNA polymerase sigma factor</fullName>
    </submittedName>
</protein>
<dbReference type="Pfam" id="PF08281">
    <property type="entry name" value="Sigma70_r4_2"/>
    <property type="match status" value="1"/>
</dbReference>
<dbReference type="CDD" id="cd06171">
    <property type="entry name" value="Sigma70_r4"/>
    <property type="match status" value="1"/>
</dbReference>
<feature type="domain" description="RNA polymerase sigma-70 region 2" evidence="5">
    <location>
        <begin position="34"/>
        <end position="100"/>
    </location>
</feature>
<keyword evidence="8" id="KW-1185">Reference proteome</keyword>
<dbReference type="InterPro" id="IPR013325">
    <property type="entry name" value="RNA_pol_sigma_r2"/>
</dbReference>
<dbReference type="Gene3D" id="1.10.1740.10">
    <property type="match status" value="1"/>
</dbReference>
<comment type="caution">
    <text evidence="7">The sequence shown here is derived from an EMBL/GenBank/DDBJ whole genome shotgun (WGS) entry which is preliminary data.</text>
</comment>
<accession>A0ABT5S8M4</accession>
<dbReference type="SUPFAM" id="SSF88946">
    <property type="entry name" value="Sigma2 domain of RNA polymerase sigma factors"/>
    <property type="match status" value="1"/>
</dbReference>
<dbReference type="Proteomes" id="UP001151478">
    <property type="component" value="Unassembled WGS sequence"/>
</dbReference>
<dbReference type="InterPro" id="IPR013324">
    <property type="entry name" value="RNA_pol_sigma_r3/r4-like"/>
</dbReference>